<keyword evidence="4 7" id="KW-0472">Membrane</keyword>
<evidence type="ECO:0000313" key="10">
    <source>
        <dbReference type="Proteomes" id="UP000006753"/>
    </source>
</evidence>
<keyword evidence="3 7" id="KW-1133">Transmembrane helix</keyword>
<dbReference type="EMBL" id="JH921446">
    <property type="protein sequence ID" value="EKD14281.1"/>
    <property type="molecule type" value="Genomic_DNA"/>
</dbReference>
<name>K1WN27_MARBU</name>
<dbReference type="RefSeq" id="XP_007295400.1">
    <property type="nucleotide sequence ID" value="XM_007295338.1"/>
</dbReference>
<dbReference type="OMA" id="MIWGLQR"/>
<proteinExistence type="inferred from homology"/>
<dbReference type="OrthoDB" id="10017208at2759"/>
<feature type="transmembrane region" description="Helical" evidence="7">
    <location>
        <begin position="12"/>
        <end position="32"/>
    </location>
</feature>
<evidence type="ECO:0000256" key="2">
    <source>
        <dbReference type="ARBA" id="ARBA00022692"/>
    </source>
</evidence>
<reference evidence="9 10" key="1">
    <citation type="journal article" date="2012" name="BMC Genomics">
        <title>Sequencing the genome of Marssonina brunnea reveals fungus-poplar co-evolution.</title>
        <authorList>
            <person name="Zhu S."/>
            <person name="Cao Y.-Z."/>
            <person name="Jiang C."/>
            <person name="Tan B.-Y."/>
            <person name="Wang Z."/>
            <person name="Feng S."/>
            <person name="Zhang L."/>
            <person name="Su X.-H."/>
            <person name="Brejova B."/>
            <person name="Vinar T."/>
            <person name="Xu M."/>
            <person name="Wang M.-X."/>
            <person name="Zhang S.-G."/>
            <person name="Huang M.-R."/>
            <person name="Wu R."/>
            <person name="Zhou Y."/>
        </authorList>
    </citation>
    <scope>NUCLEOTIDE SEQUENCE [LARGE SCALE GENOMIC DNA]</scope>
    <source>
        <strain evidence="9 10">MB_m1</strain>
    </source>
</reference>
<dbReference type="KEGG" id="mbe:MBM_07511"/>
<dbReference type="eggNOG" id="ENOG502SMQG">
    <property type="taxonomic scope" value="Eukaryota"/>
</dbReference>
<keyword evidence="2 7" id="KW-0812">Transmembrane</keyword>
<comment type="similarity">
    <text evidence="5">Belongs to the SAT4 family.</text>
</comment>
<gene>
    <name evidence="9" type="ORF">MBM_07511</name>
</gene>
<protein>
    <submittedName>
        <fullName evidence="9">Integral membrane protein</fullName>
    </submittedName>
</protein>
<dbReference type="AlphaFoldDB" id="K1WN27"/>
<feature type="transmembrane region" description="Helical" evidence="7">
    <location>
        <begin position="124"/>
        <end position="142"/>
    </location>
</feature>
<dbReference type="InterPro" id="IPR052337">
    <property type="entry name" value="SAT4-like"/>
</dbReference>
<evidence type="ECO:0000256" key="6">
    <source>
        <dbReference type="SAM" id="MobiDB-lite"/>
    </source>
</evidence>
<dbReference type="GO" id="GO:0016020">
    <property type="term" value="C:membrane"/>
    <property type="evidence" value="ECO:0007669"/>
    <property type="project" value="UniProtKB-SubCell"/>
</dbReference>
<accession>K1WN27</accession>
<feature type="region of interest" description="Disordered" evidence="6">
    <location>
        <begin position="338"/>
        <end position="359"/>
    </location>
</feature>
<dbReference type="Pfam" id="PF20684">
    <property type="entry name" value="Fung_rhodopsin"/>
    <property type="match status" value="1"/>
</dbReference>
<sequence>MTYAPTAQGWRMIIIVSVLVLLSTIAVGLRLYARLKLGVPLLIDDHLCFVAMFLMYGMLIQLVLWCTIGGNGSYIEDLTPYEITNFFKIFLANQFTYFFLSPTIKISIVCFFQRIFSVSQKFHYVAISVNCLIAVWGAGIVFTCGLQCRPIRAFWDRSIDGNCIPVNTFVITNQVFNVIMDFVLLALPLPLIWNLRRSWQEKLALTGIFALGGFVCFASVYRIASLLIIVPAQITNTVYQATLWTHIEPSVGIICACLPTIRGLFSWRRMGDQSENSTDAVSYAKGSKPGLSSTDTKSEYIRMADTNQYRAGETDEESLVRHAEEDSKITVRTDIEITNDGSKTPKSHLAHMSVQQLKL</sequence>
<dbReference type="InterPro" id="IPR049326">
    <property type="entry name" value="Rhodopsin_dom_fungi"/>
</dbReference>
<feature type="transmembrane region" description="Helical" evidence="7">
    <location>
        <begin position="205"/>
        <end position="230"/>
    </location>
</feature>
<feature type="transmembrane region" description="Helical" evidence="7">
    <location>
        <begin position="175"/>
        <end position="193"/>
    </location>
</feature>
<feature type="transmembrane region" description="Helical" evidence="7">
    <location>
        <begin position="95"/>
        <end position="112"/>
    </location>
</feature>
<feature type="transmembrane region" description="Helical" evidence="7">
    <location>
        <begin position="250"/>
        <end position="267"/>
    </location>
</feature>
<organism evidence="9 10">
    <name type="scientific">Marssonina brunnea f. sp. multigermtubi (strain MB_m1)</name>
    <name type="common">Marssonina leaf spot fungus</name>
    <dbReference type="NCBI Taxonomy" id="1072389"/>
    <lineage>
        <taxon>Eukaryota</taxon>
        <taxon>Fungi</taxon>
        <taxon>Dikarya</taxon>
        <taxon>Ascomycota</taxon>
        <taxon>Pezizomycotina</taxon>
        <taxon>Leotiomycetes</taxon>
        <taxon>Helotiales</taxon>
        <taxon>Drepanopezizaceae</taxon>
        <taxon>Drepanopeziza</taxon>
    </lineage>
</organism>
<keyword evidence="10" id="KW-1185">Reference proteome</keyword>
<comment type="subcellular location">
    <subcellularLocation>
        <location evidence="1">Membrane</location>
        <topology evidence="1">Multi-pass membrane protein</topology>
    </subcellularLocation>
</comment>
<evidence type="ECO:0000256" key="3">
    <source>
        <dbReference type="ARBA" id="ARBA00022989"/>
    </source>
</evidence>
<evidence type="ECO:0000256" key="5">
    <source>
        <dbReference type="ARBA" id="ARBA00038359"/>
    </source>
</evidence>
<dbReference type="HOGENOM" id="CLU_028200_0_1_1"/>
<evidence type="ECO:0000256" key="4">
    <source>
        <dbReference type="ARBA" id="ARBA00023136"/>
    </source>
</evidence>
<dbReference type="Proteomes" id="UP000006753">
    <property type="component" value="Unassembled WGS sequence"/>
</dbReference>
<evidence type="ECO:0000259" key="8">
    <source>
        <dbReference type="Pfam" id="PF20684"/>
    </source>
</evidence>
<evidence type="ECO:0000256" key="1">
    <source>
        <dbReference type="ARBA" id="ARBA00004141"/>
    </source>
</evidence>
<feature type="domain" description="Rhodopsin" evidence="8">
    <location>
        <begin position="29"/>
        <end position="266"/>
    </location>
</feature>
<evidence type="ECO:0000256" key="7">
    <source>
        <dbReference type="SAM" id="Phobius"/>
    </source>
</evidence>
<evidence type="ECO:0000313" key="9">
    <source>
        <dbReference type="EMBL" id="EKD14281.1"/>
    </source>
</evidence>
<dbReference type="PANTHER" id="PTHR33048">
    <property type="entry name" value="PTH11-LIKE INTEGRAL MEMBRANE PROTEIN (AFU_ORTHOLOGUE AFUA_5G11245)"/>
    <property type="match status" value="1"/>
</dbReference>
<dbReference type="GeneID" id="18763446"/>
<dbReference type="InParanoid" id="K1WN27"/>
<feature type="transmembrane region" description="Helical" evidence="7">
    <location>
        <begin position="53"/>
        <end position="75"/>
    </location>
</feature>
<dbReference type="PANTHER" id="PTHR33048:SF163">
    <property type="entry name" value="INTEGRAL MEMBRANE PROTEIN (AFU_ORTHOLOGUE AFUA_8G05510)"/>
    <property type="match status" value="1"/>
</dbReference>